<feature type="transmembrane region" description="Helical" evidence="1">
    <location>
        <begin position="7"/>
        <end position="24"/>
    </location>
</feature>
<proteinExistence type="predicted"/>
<organism evidence="2 3">
    <name type="scientific">Flaviaesturariibacter amylovorans</name>
    <dbReference type="NCBI Taxonomy" id="1084520"/>
    <lineage>
        <taxon>Bacteria</taxon>
        <taxon>Pseudomonadati</taxon>
        <taxon>Bacteroidota</taxon>
        <taxon>Chitinophagia</taxon>
        <taxon>Chitinophagales</taxon>
        <taxon>Chitinophagaceae</taxon>
        <taxon>Flaviaestuariibacter</taxon>
    </lineage>
</organism>
<evidence type="ECO:0000313" key="2">
    <source>
        <dbReference type="EMBL" id="GAA4332645.1"/>
    </source>
</evidence>
<dbReference type="EMBL" id="BAABGY010000007">
    <property type="protein sequence ID" value="GAA4332645.1"/>
    <property type="molecule type" value="Genomic_DNA"/>
</dbReference>
<reference evidence="3" key="1">
    <citation type="journal article" date="2019" name="Int. J. Syst. Evol. Microbiol.">
        <title>The Global Catalogue of Microorganisms (GCM) 10K type strain sequencing project: providing services to taxonomists for standard genome sequencing and annotation.</title>
        <authorList>
            <consortium name="The Broad Institute Genomics Platform"/>
            <consortium name="The Broad Institute Genome Sequencing Center for Infectious Disease"/>
            <person name="Wu L."/>
            <person name="Ma J."/>
        </authorList>
    </citation>
    <scope>NUCLEOTIDE SEQUENCE [LARGE SCALE GENOMIC DNA]</scope>
    <source>
        <strain evidence="3">JCM 17919</strain>
    </source>
</reference>
<comment type="caution">
    <text evidence="2">The sequence shown here is derived from an EMBL/GenBank/DDBJ whole genome shotgun (WGS) entry which is preliminary data.</text>
</comment>
<keyword evidence="1" id="KW-0472">Membrane</keyword>
<sequence>MNSLKRYLGLVWMALAALAGWYLLISQALPKFSSPLPEDRIPALIYAFILTPLIVGGLGLFGWYAWKREYDTE</sequence>
<accession>A0ABP8H128</accession>
<dbReference type="Proteomes" id="UP001501725">
    <property type="component" value="Unassembled WGS sequence"/>
</dbReference>
<name>A0ABP8H128_9BACT</name>
<evidence type="ECO:0000256" key="1">
    <source>
        <dbReference type="SAM" id="Phobius"/>
    </source>
</evidence>
<dbReference type="RefSeq" id="WP_345256119.1">
    <property type="nucleotide sequence ID" value="NZ_BAABGY010000007.1"/>
</dbReference>
<keyword evidence="1" id="KW-1133">Transmembrane helix</keyword>
<dbReference type="Pfam" id="PF20664">
    <property type="entry name" value="DUF6814"/>
    <property type="match status" value="1"/>
</dbReference>
<keyword evidence="3" id="KW-1185">Reference proteome</keyword>
<feature type="transmembrane region" description="Helical" evidence="1">
    <location>
        <begin position="44"/>
        <end position="66"/>
    </location>
</feature>
<evidence type="ECO:0008006" key="4">
    <source>
        <dbReference type="Google" id="ProtNLM"/>
    </source>
</evidence>
<keyword evidence="1" id="KW-0812">Transmembrane</keyword>
<dbReference type="InterPro" id="IPR049211">
    <property type="entry name" value="DUF6814"/>
</dbReference>
<gene>
    <name evidence="2" type="ORF">GCM10023184_25370</name>
</gene>
<protein>
    <recommendedName>
        <fullName evidence="4">DUF3955 domain-containing protein</fullName>
    </recommendedName>
</protein>
<evidence type="ECO:0000313" key="3">
    <source>
        <dbReference type="Proteomes" id="UP001501725"/>
    </source>
</evidence>